<organism evidence="11 12">
    <name type="scientific">Yeguia hominis</name>
    <dbReference type="NCBI Taxonomy" id="2763662"/>
    <lineage>
        <taxon>Bacteria</taxon>
        <taxon>Bacillati</taxon>
        <taxon>Bacillota</taxon>
        <taxon>Clostridia</taxon>
        <taxon>Eubacteriales</taxon>
        <taxon>Yeguiaceae</taxon>
        <taxon>Yeguia</taxon>
    </lineage>
</organism>
<dbReference type="PROSITE" id="PS51779">
    <property type="entry name" value="POTRA"/>
    <property type="match status" value="1"/>
</dbReference>
<dbReference type="InterPro" id="IPR013685">
    <property type="entry name" value="POTRA_FtsQ_type"/>
</dbReference>
<evidence type="ECO:0000256" key="6">
    <source>
        <dbReference type="ARBA" id="ARBA00023136"/>
    </source>
</evidence>
<dbReference type="Gene3D" id="3.10.20.310">
    <property type="entry name" value="membrane protein fhac"/>
    <property type="match status" value="1"/>
</dbReference>
<comment type="subcellular location">
    <subcellularLocation>
        <location evidence="1">Membrane</location>
    </subcellularLocation>
</comment>
<protein>
    <submittedName>
        <fullName evidence="11">FtsQ-type POTRA domain-containing protein</fullName>
    </submittedName>
</protein>
<gene>
    <name evidence="11" type="ORF">IAG03_02900</name>
</gene>
<dbReference type="GO" id="GO:0005886">
    <property type="term" value="C:plasma membrane"/>
    <property type="evidence" value="ECO:0007669"/>
    <property type="project" value="TreeGrafter"/>
</dbReference>
<proteinExistence type="predicted"/>
<feature type="transmembrane region" description="Helical" evidence="9">
    <location>
        <begin position="5"/>
        <end position="25"/>
    </location>
</feature>
<evidence type="ECO:0000259" key="10">
    <source>
        <dbReference type="PROSITE" id="PS51779"/>
    </source>
</evidence>
<reference evidence="11" key="1">
    <citation type="submission" date="2020-08" db="EMBL/GenBank/DDBJ databases">
        <title>Genome public.</title>
        <authorList>
            <person name="Liu C."/>
            <person name="Sun Q."/>
        </authorList>
    </citation>
    <scope>NUCLEOTIDE SEQUENCE</scope>
    <source>
        <strain evidence="11">NSJ-40</strain>
    </source>
</reference>
<feature type="region of interest" description="Disordered" evidence="8">
    <location>
        <begin position="239"/>
        <end position="291"/>
    </location>
</feature>
<keyword evidence="7" id="KW-0131">Cell cycle</keyword>
<keyword evidence="12" id="KW-1185">Reference proteome</keyword>
<feature type="domain" description="POTRA" evidence="10">
    <location>
        <begin position="25"/>
        <end position="96"/>
    </location>
</feature>
<keyword evidence="2" id="KW-1003">Cell membrane</keyword>
<keyword evidence="3" id="KW-0132">Cell division</keyword>
<dbReference type="Proteomes" id="UP000651482">
    <property type="component" value="Unassembled WGS sequence"/>
</dbReference>
<dbReference type="PANTHER" id="PTHR37820">
    <property type="entry name" value="CELL DIVISION PROTEIN DIVIB"/>
    <property type="match status" value="1"/>
</dbReference>
<evidence type="ECO:0000256" key="5">
    <source>
        <dbReference type="ARBA" id="ARBA00022989"/>
    </source>
</evidence>
<evidence type="ECO:0000256" key="3">
    <source>
        <dbReference type="ARBA" id="ARBA00022618"/>
    </source>
</evidence>
<accession>A0A926D8W0</accession>
<evidence type="ECO:0000256" key="4">
    <source>
        <dbReference type="ARBA" id="ARBA00022692"/>
    </source>
</evidence>
<feature type="compositionally biased region" description="Low complexity" evidence="8">
    <location>
        <begin position="246"/>
        <end position="263"/>
    </location>
</feature>
<dbReference type="PANTHER" id="PTHR37820:SF1">
    <property type="entry name" value="CELL DIVISION PROTEIN FTSQ"/>
    <property type="match status" value="1"/>
</dbReference>
<evidence type="ECO:0000256" key="1">
    <source>
        <dbReference type="ARBA" id="ARBA00004370"/>
    </source>
</evidence>
<evidence type="ECO:0000256" key="9">
    <source>
        <dbReference type="SAM" id="Phobius"/>
    </source>
</evidence>
<keyword evidence="4 9" id="KW-0812">Transmembrane</keyword>
<comment type="caution">
    <text evidence="11">The sequence shown here is derived from an EMBL/GenBank/DDBJ whole genome shotgun (WGS) entry which is preliminary data.</text>
</comment>
<evidence type="ECO:0000256" key="2">
    <source>
        <dbReference type="ARBA" id="ARBA00022475"/>
    </source>
</evidence>
<dbReference type="Pfam" id="PF08478">
    <property type="entry name" value="POTRA_1"/>
    <property type="match status" value="1"/>
</dbReference>
<dbReference type="AlphaFoldDB" id="A0A926D8W0"/>
<evidence type="ECO:0000256" key="8">
    <source>
        <dbReference type="SAM" id="MobiDB-lite"/>
    </source>
</evidence>
<dbReference type="InterPro" id="IPR034746">
    <property type="entry name" value="POTRA"/>
</dbReference>
<evidence type="ECO:0000313" key="11">
    <source>
        <dbReference type="EMBL" id="MBC8532964.1"/>
    </source>
</evidence>
<evidence type="ECO:0000256" key="7">
    <source>
        <dbReference type="ARBA" id="ARBA00023306"/>
    </source>
</evidence>
<dbReference type="EMBL" id="JACRSN010000003">
    <property type="protein sequence ID" value="MBC8532964.1"/>
    <property type="molecule type" value="Genomic_DNA"/>
</dbReference>
<sequence>MRIFYVCIFAAVVIAAVVIFCSLIMKVSEVQVAGSSRYSEADILSACPIQPQDNLLTADTEAAALAIEQKLPYVGEATVKRKFPSRIVVTVSEAEKLGTIEQSGKYIVLSKDYKVLEISETPVESEMSLKGITLISPEPGKVAEFKNEEAGKVLVSLQNSIASGNVEHVTEIDLTDLAQIKMVYDGRVTMNLGVPDHLEYKVAFGMDIILNKDGNGIESDAAGTLDLSRAADTDRAVFTPADLDADSSASSASAPDDSAASSEGGDDASGDGTASSTDPDPTEGGDQSTAE</sequence>
<keyword evidence="5 9" id="KW-1133">Transmembrane helix</keyword>
<keyword evidence="6 9" id="KW-0472">Membrane</keyword>
<dbReference type="InterPro" id="IPR050487">
    <property type="entry name" value="FtsQ_DivIB"/>
</dbReference>
<dbReference type="GO" id="GO:0051301">
    <property type="term" value="P:cell division"/>
    <property type="evidence" value="ECO:0007669"/>
    <property type="project" value="UniProtKB-KW"/>
</dbReference>
<dbReference type="RefSeq" id="WP_249318242.1">
    <property type="nucleotide sequence ID" value="NZ_JACRSN010000003.1"/>
</dbReference>
<evidence type="ECO:0000313" key="12">
    <source>
        <dbReference type="Proteomes" id="UP000651482"/>
    </source>
</evidence>
<name>A0A926D8W0_9FIRM</name>